<dbReference type="Gene3D" id="3.30.40.10">
    <property type="entry name" value="Zinc/RING finger domain, C3HC4 (zinc finger)"/>
    <property type="match status" value="1"/>
</dbReference>
<feature type="domain" description="SH3" evidence="10">
    <location>
        <begin position="216"/>
        <end position="278"/>
    </location>
</feature>
<feature type="domain" description="RING-type" evidence="11">
    <location>
        <begin position="46"/>
        <end position="87"/>
    </location>
</feature>
<evidence type="ECO:0000256" key="1">
    <source>
        <dbReference type="ARBA" id="ARBA00008649"/>
    </source>
</evidence>
<accession>A0AA36BJK1</accession>
<organism evidence="12 13">
    <name type="scientific">Octopus vulgaris</name>
    <name type="common">Common octopus</name>
    <dbReference type="NCBI Taxonomy" id="6645"/>
    <lineage>
        <taxon>Eukaryota</taxon>
        <taxon>Metazoa</taxon>
        <taxon>Spiralia</taxon>
        <taxon>Lophotrochozoa</taxon>
        <taxon>Mollusca</taxon>
        <taxon>Cephalopoda</taxon>
        <taxon>Coleoidea</taxon>
        <taxon>Octopodiformes</taxon>
        <taxon>Octopoda</taxon>
        <taxon>Incirrata</taxon>
        <taxon>Octopodidae</taxon>
        <taxon>Octopus</taxon>
    </lineage>
</organism>
<dbReference type="PROSITE" id="PS50089">
    <property type="entry name" value="ZF_RING_2"/>
    <property type="match status" value="1"/>
</dbReference>
<evidence type="ECO:0000256" key="2">
    <source>
        <dbReference type="ARBA" id="ARBA00022443"/>
    </source>
</evidence>
<dbReference type="AlphaFoldDB" id="A0AA36BJK1"/>
<dbReference type="EMBL" id="OX597829">
    <property type="protein sequence ID" value="CAI9734642.1"/>
    <property type="molecule type" value="Genomic_DNA"/>
</dbReference>
<feature type="compositionally biased region" description="Low complexity" evidence="9">
    <location>
        <begin position="368"/>
        <end position="380"/>
    </location>
</feature>
<feature type="compositionally biased region" description="Polar residues" evidence="9">
    <location>
        <begin position="752"/>
        <end position="761"/>
    </location>
</feature>
<feature type="compositionally biased region" description="Low complexity" evidence="9">
    <location>
        <begin position="415"/>
        <end position="424"/>
    </location>
</feature>
<evidence type="ECO:0000256" key="5">
    <source>
        <dbReference type="ARBA" id="ARBA00022833"/>
    </source>
</evidence>
<evidence type="ECO:0000256" key="7">
    <source>
        <dbReference type="PROSITE-ProRule" id="PRU00175"/>
    </source>
</evidence>
<dbReference type="Gene3D" id="2.30.30.40">
    <property type="entry name" value="SH3 Domains"/>
    <property type="match status" value="4"/>
</dbReference>
<dbReference type="Pfam" id="PF00018">
    <property type="entry name" value="SH3_1"/>
    <property type="match status" value="4"/>
</dbReference>
<reference evidence="12" key="1">
    <citation type="submission" date="2023-08" db="EMBL/GenBank/DDBJ databases">
        <authorList>
            <person name="Alioto T."/>
            <person name="Alioto T."/>
            <person name="Gomez Garrido J."/>
        </authorList>
    </citation>
    <scope>NUCLEOTIDE SEQUENCE</scope>
</reference>
<dbReference type="InterPro" id="IPR036028">
    <property type="entry name" value="SH3-like_dom_sf"/>
</dbReference>
<feature type="compositionally biased region" description="Polar residues" evidence="9">
    <location>
        <begin position="381"/>
        <end position="395"/>
    </location>
</feature>
<keyword evidence="4 7" id="KW-0863">Zinc-finger</keyword>
<dbReference type="CDD" id="cd16750">
    <property type="entry name" value="RING-HC_SH3RF3"/>
    <property type="match status" value="1"/>
</dbReference>
<dbReference type="InterPro" id="IPR013083">
    <property type="entry name" value="Znf_RING/FYVE/PHD"/>
</dbReference>
<dbReference type="CDD" id="cd11787">
    <property type="entry name" value="SH3_SH3RF_2"/>
    <property type="match status" value="1"/>
</dbReference>
<evidence type="ECO:0000313" key="12">
    <source>
        <dbReference type="EMBL" id="CAI9734642.1"/>
    </source>
</evidence>
<protein>
    <submittedName>
        <fullName evidence="12">E3 ubiquitin-protein ligase SH3RF1-like isoform X1</fullName>
    </submittedName>
</protein>
<keyword evidence="3" id="KW-0479">Metal-binding</keyword>
<keyword evidence="6" id="KW-0832">Ubl conjugation</keyword>
<sequence length="881" mass="94864">MGLLRKTHVHAEKVFVLKPLSAYQRDNQTSFIEEMDEQALNELLECSVCLERLDHTSKVLPCQHTFCRRCLEEIVSTKKELRCPECRTLVSYRVEDLPSNILLIRLLEGLKNANQTASTSTGPALRSKSSSSSTSSSSASRRHESLPVLGSNTKRQFEANALYSYEAKESGDLSFKKGDIITICHQVDQNWYHGKLDGQEGYFPSSYVQVVNNFNSTVPQVKALYDFDINDENEKDCLKFSKDEVLQLIRKVDDNWLEGRRGDKIGIFPTSFVELNEAAKLLVSSRTSRSVSTSSEGNSSTAGSSRTTSTPSPSARQSLQFQKLWYHYQQQRVALPPPSSTSAAAAATSAPPLPPNSSLAAMQKRHSFTATSHTHSAGSSPTIQQRRSLELSPSSGALPLNSPLHVTLPPPPAPASCSSSMNPAKLVPHLDTYGNKSGEEGKPSSAEINAASPPHFGKNVIYSALYNYKPQKDDEVELHKGDQYTVTEKCQDGWYKGCCLKTGISGVFPGNYVQISRSANYFGAAHSRTKDMPSSPSLSSDISDSPSSMFFSSPPPPCSGNADTPPPAPPPATVFQPHLRSSGSLSTSCTSSGTSSGTGPHRSAVTSTAVLPTRSRALHSTSSSAPSTSSSILAAAYSSSNNNNNNNNNNINNNNSTVTTTTTTTTTGTATSSRIGAPSSSSIVIPSMQIATNSTPESSSAKVHHSPAAAGTPASAKNSGASVVAATHHAQNVNPPRRIVDFAFSPMQHSMSATANTTTPPNVVAGLTPSSSSTHHSSKEKKEKKERDKPSLVKRLTLGKNKKTKSPSDAENTIFQVTPDTSHARYRCIAPYPPQGEMELELKIGDIVMVYKKWENGWYKGAHHRTGKNGLFPGSFVTKCD</sequence>
<feature type="compositionally biased region" description="Polar residues" evidence="9">
    <location>
        <begin position="689"/>
        <end position="701"/>
    </location>
</feature>
<dbReference type="CDD" id="cd11783">
    <property type="entry name" value="SH3_SH3RF_3"/>
    <property type="match status" value="1"/>
</dbReference>
<evidence type="ECO:0000256" key="8">
    <source>
        <dbReference type="PROSITE-ProRule" id="PRU00192"/>
    </source>
</evidence>
<keyword evidence="5" id="KW-0862">Zinc</keyword>
<dbReference type="FunFam" id="2.30.30.40:FF:000072">
    <property type="entry name" value="Unconventional Myosin IB"/>
    <property type="match status" value="1"/>
</dbReference>
<dbReference type="PRINTS" id="PR00499">
    <property type="entry name" value="P67PHOX"/>
</dbReference>
<evidence type="ECO:0000259" key="10">
    <source>
        <dbReference type="PROSITE" id="PS50002"/>
    </source>
</evidence>
<evidence type="ECO:0000256" key="4">
    <source>
        <dbReference type="ARBA" id="ARBA00022771"/>
    </source>
</evidence>
<comment type="similarity">
    <text evidence="1">Belongs to the SH3RF family.</text>
</comment>
<feature type="compositionally biased region" description="Low complexity" evidence="9">
    <location>
        <begin position="127"/>
        <end position="139"/>
    </location>
</feature>
<keyword evidence="13" id="KW-1185">Reference proteome</keyword>
<feature type="compositionally biased region" description="Low complexity" evidence="9">
    <location>
        <begin position="532"/>
        <end position="552"/>
    </location>
</feature>
<feature type="compositionally biased region" description="Basic and acidic residues" evidence="9">
    <location>
        <begin position="780"/>
        <end position="791"/>
    </location>
</feature>
<feature type="compositionally biased region" description="Pro residues" evidence="9">
    <location>
        <begin position="553"/>
        <end position="572"/>
    </location>
</feature>
<feature type="region of interest" description="Disordered" evidence="9">
    <location>
        <begin position="286"/>
        <end position="316"/>
    </location>
</feature>
<dbReference type="SMART" id="SM00326">
    <property type="entry name" value="SH3"/>
    <property type="match status" value="4"/>
</dbReference>
<feature type="region of interest" description="Disordered" evidence="9">
    <location>
        <begin position="117"/>
        <end position="145"/>
    </location>
</feature>
<dbReference type="PANTHER" id="PTHR14167">
    <property type="entry name" value="SH3 DOMAIN-CONTAINING"/>
    <property type="match status" value="1"/>
</dbReference>
<evidence type="ECO:0000313" key="13">
    <source>
        <dbReference type="Proteomes" id="UP001162480"/>
    </source>
</evidence>
<dbReference type="SUPFAM" id="SSF50044">
    <property type="entry name" value="SH3-domain"/>
    <property type="match status" value="4"/>
</dbReference>
<dbReference type="Proteomes" id="UP001162480">
    <property type="component" value="Chromosome 16"/>
</dbReference>
<dbReference type="PROSITE" id="PS50002">
    <property type="entry name" value="SH3"/>
    <property type="match status" value="4"/>
</dbReference>
<dbReference type="Pfam" id="PF00097">
    <property type="entry name" value="zf-C3HC4"/>
    <property type="match status" value="1"/>
</dbReference>
<proteinExistence type="inferred from homology"/>
<dbReference type="SMART" id="SM00184">
    <property type="entry name" value="RING"/>
    <property type="match status" value="1"/>
</dbReference>
<dbReference type="InterPro" id="IPR017907">
    <property type="entry name" value="Znf_RING_CS"/>
</dbReference>
<feature type="domain" description="SH3" evidence="10">
    <location>
        <begin position="457"/>
        <end position="518"/>
    </location>
</feature>
<feature type="region of interest" description="Disordered" evidence="9">
    <location>
        <begin position="752"/>
        <end position="809"/>
    </location>
</feature>
<feature type="region of interest" description="Disordered" evidence="9">
    <location>
        <begin position="526"/>
        <end position="723"/>
    </location>
</feature>
<dbReference type="InterPro" id="IPR050384">
    <property type="entry name" value="Endophilin_SH3RF"/>
</dbReference>
<feature type="compositionally biased region" description="Low complexity" evidence="9">
    <location>
        <begin position="614"/>
        <end position="682"/>
    </location>
</feature>
<dbReference type="PROSITE" id="PS00518">
    <property type="entry name" value="ZF_RING_1"/>
    <property type="match status" value="1"/>
</dbReference>
<evidence type="ECO:0000256" key="6">
    <source>
        <dbReference type="ARBA" id="ARBA00022843"/>
    </source>
</evidence>
<feature type="region of interest" description="Disordered" evidence="9">
    <location>
        <begin position="335"/>
        <end position="452"/>
    </location>
</feature>
<dbReference type="PANTHER" id="PTHR14167:SF51">
    <property type="entry name" value="RING-TYPE E3 UBIQUITIN TRANSFERASE"/>
    <property type="match status" value="1"/>
</dbReference>
<dbReference type="InterPro" id="IPR001841">
    <property type="entry name" value="Znf_RING"/>
</dbReference>
<dbReference type="FunFam" id="3.30.40.10:FF:000077">
    <property type="entry name" value="E3 ubiquitin-protein ligase SH3RF1 isoform X1"/>
    <property type="match status" value="1"/>
</dbReference>
<dbReference type="SUPFAM" id="SSF57850">
    <property type="entry name" value="RING/U-box"/>
    <property type="match status" value="1"/>
</dbReference>
<feature type="domain" description="SH3" evidence="10">
    <location>
        <begin position="154"/>
        <end position="213"/>
    </location>
</feature>
<feature type="domain" description="SH3" evidence="10">
    <location>
        <begin position="821"/>
        <end position="881"/>
    </location>
</feature>
<feature type="compositionally biased region" description="Low complexity" evidence="9">
    <location>
        <begin position="581"/>
        <end position="599"/>
    </location>
</feature>
<dbReference type="PRINTS" id="PR00452">
    <property type="entry name" value="SH3DOMAIN"/>
</dbReference>
<evidence type="ECO:0000259" key="11">
    <source>
        <dbReference type="PROSITE" id="PS50089"/>
    </source>
</evidence>
<feature type="compositionally biased region" description="Low complexity" evidence="9">
    <location>
        <begin position="340"/>
        <end position="361"/>
    </location>
</feature>
<evidence type="ECO:0000256" key="9">
    <source>
        <dbReference type="SAM" id="MobiDB-lite"/>
    </source>
</evidence>
<dbReference type="InterPro" id="IPR028502">
    <property type="entry name" value="SH3RF3_RING-HC_Zfn"/>
</dbReference>
<keyword evidence="2 8" id="KW-0728">SH3 domain</keyword>
<dbReference type="GO" id="GO:0008270">
    <property type="term" value="F:zinc ion binding"/>
    <property type="evidence" value="ECO:0007669"/>
    <property type="project" value="UniProtKB-KW"/>
</dbReference>
<gene>
    <name evidence="12" type="ORF">OCTVUL_1B000380</name>
</gene>
<name>A0AA36BJK1_OCTVU</name>
<dbReference type="InterPro" id="IPR001452">
    <property type="entry name" value="SH3_domain"/>
</dbReference>
<dbReference type="InterPro" id="IPR018957">
    <property type="entry name" value="Znf_C3HC4_RING-type"/>
</dbReference>
<evidence type="ECO:0000256" key="3">
    <source>
        <dbReference type="ARBA" id="ARBA00022723"/>
    </source>
</evidence>